<sequence>MAYGAIITDANGKQWVTPDAPPLNLVNRFNFSLPTSGQLNTYINTWVPDYLTCVIFTKWTSGNQTFNGQMVKLGGYWQYDILSAGTGGYAAPTVTNFTVYVFANQVTAINGWGVQIYGANGQPTWNDQMMPLQIKSAYLPLTETLYNMGHGVAVMPAASQWALIYEDGGSYYYSSSFNAKGTNLERASTQVEDGMYANESEGVINRTCYYINTDVYDSY</sequence>
<dbReference type="AlphaFoldDB" id="A0AAD2SDJ2"/>
<protein>
    <submittedName>
        <fullName evidence="2">Uncharacterized protein</fullName>
    </submittedName>
</protein>
<reference evidence="2" key="2">
    <citation type="submission" date="2021-07" db="EMBL/GenBank/DDBJ databases">
        <authorList>
            <consortium name="Clinical and Environmental Microbiology Branch: Whole genome sequencing antimicrobial resistance pathogens in the healthcare setting"/>
        </authorList>
    </citation>
    <scope>NUCLEOTIDE SEQUENCE</scope>
    <source>
        <strain evidence="2">2021DK-00049</strain>
    </source>
</reference>
<gene>
    <name evidence="1" type="ORF">AM363_10830</name>
    <name evidence="2" type="ORF">KY227_000242</name>
</gene>
<evidence type="ECO:0000313" key="3">
    <source>
        <dbReference type="Proteomes" id="UP000263627"/>
    </source>
</evidence>
<dbReference type="EMBL" id="ABBJDF010000001">
    <property type="protein sequence ID" value="EHT9937217.1"/>
    <property type="molecule type" value="Genomic_DNA"/>
</dbReference>
<dbReference type="RefSeq" id="WP_119174074.1">
    <property type="nucleotide sequence ID" value="NZ_CP032184.1"/>
</dbReference>
<dbReference type="Proteomes" id="UP000263627">
    <property type="component" value="Chromosome"/>
</dbReference>
<evidence type="ECO:0000313" key="1">
    <source>
        <dbReference type="EMBL" id="AXZ47412.1"/>
    </source>
</evidence>
<organism evidence="2">
    <name type="scientific">Citrobacter freundii</name>
    <dbReference type="NCBI Taxonomy" id="546"/>
    <lineage>
        <taxon>Bacteria</taxon>
        <taxon>Pseudomonadati</taxon>
        <taxon>Pseudomonadota</taxon>
        <taxon>Gammaproteobacteria</taxon>
        <taxon>Enterobacterales</taxon>
        <taxon>Enterobacteriaceae</taxon>
        <taxon>Citrobacter</taxon>
        <taxon>Citrobacter freundii complex</taxon>
    </lineage>
</organism>
<accession>A0AAD2SDJ2</accession>
<dbReference type="EMBL" id="CP032184">
    <property type="protein sequence ID" value="AXZ47412.1"/>
    <property type="molecule type" value="Genomic_DNA"/>
</dbReference>
<name>A0AAD2SDJ2_CITFR</name>
<proteinExistence type="predicted"/>
<reference evidence="1 3" key="1">
    <citation type="submission" date="2018-09" db="EMBL/GenBank/DDBJ databases">
        <title>Whole genome sequencing of Citrobacter freundii AR_0116.</title>
        <authorList>
            <person name="Conlan S."/>
            <person name="Thomas P.J."/>
            <person name="Mullikin J."/>
            <person name="Frank K.M."/>
            <person name="Segre J.A."/>
        </authorList>
    </citation>
    <scope>NUCLEOTIDE SEQUENCE [LARGE SCALE GENOMIC DNA]</scope>
    <source>
        <strain evidence="1 3">AR_0116</strain>
    </source>
</reference>
<evidence type="ECO:0000313" key="2">
    <source>
        <dbReference type="EMBL" id="EHT9937217.1"/>
    </source>
</evidence>